<reference evidence="2" key="1">
    <citation type="submission" date="2021-04" db="EMBL/GenBank/DDBJ databases">
        <title>Characterizing Neisseria spp. as novel respiratory pathobionts in bronchiectasis.</title>
        <authorList>
            <person name="Li L."/>
            <person name="Mac Aogain M."/>
            <person name="Xu T."/>
            <person name="Jaggi T.K."/>
            <person name="Chan L.Y."/>
            <person name="Keir H.R."/>
            <person name="Dicker A.J."/>
            <person name="Qu J."/>
            <person name="Liu Y."/>
            <person name="Chen H.S."/>
            <person name="Koh M.S."/>
            <person name="Ong T.H."/>
            <person name="Lim A.Y.H."/>
            <person name="Abisheganaden J."/>
            <person name="Low T.B."/>
            <person name="Oliver B.G."/>
            <person name="Tan N.S."/>
            <person name="Fang M."/>
            <person name="Chalmers J.D."/>
            <person name="Chotirmall S.H."/>
        </authorList>
    </citation>
    <scope>NUCLEOTIDE SEQUENCE</scope>
    <source>
        <strain evidence="2">CG0073</strain>
    </source>
</reference>
<dbReference type="EMBL" id="CP073118">
    <property type="protein sequence ID" value="UTG75729.1"/>
    <property type="molecule type" value="Genomic_DNA"/>
</dbReference>
<organism evidence="2 3">
    <name type="scientific">Neisseria subflava</name>
    <dbReference type="NCBI Taxonomy" id="28449"/>
    <lineage>
        <taxon>Bacteria</taxon>
        <taxon>Pseudomonadati</taxon>
        <taxon>Pseudomonadota</taxon>
        <taxon>Betaproteobacteria</taxon>
        <taxon>Neisseriales</taxon>
        <taxon>Neisseriaceae</taxon>
        <taxon>Neisseria</taxon>
    </lineage>
</organism>
<accession>A0A9X9I599</accession>
<gene>
    <name evidence="2" type="ORF">KCG53_00840</name>
</gene>
<dbReference type="Proteomes" id="UP001057336">
    <property type="component" value="Chromosome"/>
</dbReference>
<sequence>MADKAEANEKSEQAEAKPFDGKQDVDANWEYLKDKEVEDSWMPPNSTMQQIDAIFTDGFFRSVQERHKEIHHDLTSVSWEGDIDEIPKTCLKITHSEKRRQDILKHGEIAHDRKLKQLQKYRLPDDPQVIAEKQRYAAWRKCWEENKPSRKEQIKQELRFRGWGTVHASSYHKFLVFLEENLHNLAEAVREASDRKNCQLTDQDYINFVSKHKEKQPWQGVLARIDRYILKSSATPPQKARGNRRKSGHCRKNRPAKRPAGSWPNG</sequence>
<evidence type="ECO:0000256" key="1">
    <source>
        <dbReference type="SAM" id="MobiDB-lite"/>
    </source>
</evidence>
<protein>
    <submittedName>
        <fullName evidence="2">Uncharacterized protein</fullName>
    </submittedName>
</protein>
<feature type="compositionally biased region" description="Basic residues" evidence="1">
    <location>
        <begin position="241"/>
        <end position="257"/>
    </location>
</feature>
<proteinExistence type="predicted"/>
<evidence type="ECO:0000313" key="2">
    <source>
        <dbReference type="EMBL" id="UTG75729.1"/>
    </source>
</evidence>
<dbReference type="AlphaFoldDB" id="A0A9X9I599"/>
<feature type="region of interest" description="Disordered" evidence="1">
    <location>
        <begin position="1"/>
        <end position="25"/>
    </location>
</feature>
<evidence type="ECO:0000313" key="3">
    <source>
        <dbReference type="Proteomes" id="UP001057336"/>
    </source>
</evidence>
<feature type="region of interest" description="Disordered" evidence="1">
    <location>
        <begin position="232"/>
        <end position="266"/>
    </location>
</feature>
<name>A0A9X9I599_NEISU</name>